<feature type="transmembrane region" description="Helical" evidence="1">
    <location>
        <begin position="240"/>
        <end position="261"/>
    </location>
</feature>
<evidence type="ECO:0000313" key="3">
    <source>
        <dbReference type="Proteomes" id="UP001388366"/>
    </source>
</evidence>
<keyword evidence="1" id="KW-0812">Transmembrane</keyword>
<feature type="transmembrane region" description="Helical" evidence="1">
    <location>
        <begin position="17"/>
        <end position="34"/>
    </location>
</feature>
<name>A0ABU9U080_9GAMM</name>
<dbReference type="EMBL" id="JBBMQU010000008">
    <property type="protein sequence ID" value="MEM5550419.1"/>
    <property type="molecule type" value="Genomic_DNA"/>
</dbReference>
<feature type="transmembrane region" description="Helical" evidence="1">
    <location>
        <begin position="129"/>
        <end position="149"/>
    </location>
</feature>
<feature type="transmembrane region" description="Helical" evidence="1">
    <location>
        <begin position="426"/>
        <end position="445"/>
    </location>
</feature>
<protein>
    <submittedName>
        <fullName evidence="2">DUF3526 domain-containing protein</fullName>
    </submittedName>
</protein>
<reference evidence="2 3" key="1">
    <citation type="submission" date="2024-03" db="EMBL/GenBank/DDBJ databases">
        <title>Community enrichment and isolation of bacterial strains for fucoidan degradation.</title>
        <authorList>
            <person name="Sichert A."/>
        </authorList>
    </citation>
    <scope>NUCLEOTIDE SEQUENCE [LARGE SCALE GENOMIC DNA]</scope>
    <source>
        <strain evidence="2 3">AS81</strain>
    </source>
</reference>
<dbReference type="InterPro" id="IPR021913">
    <property type="entry name" value="DUF3526"/>
</dbReference>
<keyword evidence="3" id="KW-1185">Reference proteome</keyword>
<comment type="caution">
    <text evidence="2">The sequence shown here is derived from an EMBL/GenBank/DDBJ whole genome shotgun (WGS) entry which is preliminary data.</text>
</comment>
<evidence type="ECO:0000313" key="2">
    <source>
        <dbReference type="EMBL" id="MEM5550419.1"/>
    </source>
</evidence>
<accession>A0ABU9U080</accession>
<dbReference type="Pfam" id="PF12040">
    <property type="entry name" value="DUF3526"/>
    <property type="match status" value="1"/>
</dbReference>
<keyword evidence="1" id="KW-0472">Membrane</keyword>
<evidence type="ECO:0000256" key="1">
    <source>
        <dbReference type="SAM" id="Phobius"/>
    </source>
</evidence>
<organism evidence="2 3">
    <name type="scientific">Pseudoalteromonas neustonica</name>
    <dbReference type="NCBI Taxonomy" id="1840331"/>
    <lineage>
        <taxon>Bacteria</taxon>
        <taxon>Pseudomonadati</taxon>
        <taxon>Pseudomonadota</taxon>
        <taxon>Gammaproteobacteria</taxon>
        <taxon>Alteromonadales</taxon>
        <taxon>Pseudoalteromonadaceae</taxon>
        <taxon>Pseudoalteromonas</taxon>
    </lineage>
</organism>
<feature type="transmembrane region" description="Helical" evidence="1">
    <location>
        <begin position="207"/>
        <end position="228"/>
    </location>
</feature>
<keyword evidence="1" id="KW-1133">Transmembrane helix</keyword>
<sequence>MLKFELKRLLSPRANQISLLVFFVSALLAIYLGAQGYKQVRKDQIIAQVVFDKEREHIKARESLPEIGSLAYYAKAPTQWQLSPWAALFVGQSQNSLAAMKVNALALQGQIYNKEVINPEKYRAGGFDLGFVLAYMLPILIGVLCVNLLSDERQSGRFRLLSAFAGNAAVKSIIRALLLRFYLVAGIIVLLFLVAAMLLSLPFDGLFIQALGLSLVYCAFWFLVATLIISFNMNGLFNSLAFISVWLGFAVLIPGVIHLVLNQQFNEQPALKASIEQRLILNDGWDQDMQDSLQRFVEQYPQYSEKTQFSGRFHWKWYYAMQQLSDLAVDQHWQDHLTQQQARASNLALVSWLSPNLLYQQALDQLAGSDAQGQRAYLLQVSAYHQQIREFIYPYLFNDTAITSEDIERFPLFKPSQQIQPAQLQGVHYGVMLLLALGAFCLLVANTRFKRLTVI</sequence>
<feature type="transmembrane region" description="Helical" evidence="1">
    <location>
        <begin position="181"/>
        <end position="201"/>
    </location>
</feature>
<dbReference type="RefSeq" id="WP_342883595.1">
    <property type="nucleotide sequence ID" value="NZ_JBBMQU010000008.1"/>
</dbReference>
<proteinExistence type="predicted"/>
<gene>
    <name evidence="2" type="ORF">WNY63_06725</name>
</gene>
<dbReference type="Proteomes" id="UP001388366">
    <property type="component" value="Unassembled WGS sequence"/>
</dbReference>